<name>A0ABQ3EW68_9ACTN</name>
<organism evidence="2 3">
    <name type="scientific">Streptomyces cirratus</name>
    <dbReference type="NCBI Taxonomy" id="68187"/>
    <lineage>
        <taxon>Bacteria</taxon>
        <taxon>Bacillati</taxon>
        <taxon>Actinomycetota</taxon>
        <taxon>Actinomycetes</taxon>
        <taxon>Kitasatosporales</taxon>
        <taxon>Streptomycetaceae</taxon>
        <taxon>Streptomyces</taxon>
    </lineage>
</organism>
<protein>
    <recommendedName>
        <fullName evidence="1">Trypsin-co-occurring domain-containing protein</fullName>
    </recommendedName>
</protein>
<dbReference type="EMBL" id="BMVP01000008">
    <property type="protein sequence ID" value="GHB67702.1"/>
    <property type="molecule type" value="Genomic_DNA"/>
</dbReference>
<dbReference type="Pfam" id="PF19493">
    <property type="entry name" value="Trypco1"/>
    <property type="match status" value="1"/>
</dbReference>
<accession>A0ABQ3EW68</accession>
<comment type="caution">
    <text evidence="2">The sequence shown here is derived from an EMBL/GenBank/DDBJ whole genome shotgun (WGS) entry which is preliminary data.</text>
</comment>
<dbReference type="RefSeq" id="WP_190185788.1">
    <property type="nucleotide sequence ID" value="NZ_BMVP01000008.1"/>
</dbReference>
<dbReference type="InterPro" id="IPR045794">
    <property type="entry name" value="Trypco1"/>
</dbReference>
<dbReference type="Proteomes" id="UP000642673">
    <property type="component" value="Unassembled WGS sequence"/>
</dbReference>
<reference evidence="3" key="1">
    <citation type="journal article" date="2019" name="Int. J. Syst. Evol. Microbiol.">
        <title>The Global Catalogue of Microorganisms (GCM) 10K type strain sequencing project: providing services to taxonomists for standard genome sequencing and annotation.</title>
        <authorList>
            <consortium name="The Broad Institute Genomics Platform"/>
            <consortium name="The Broad Institute Genome Sequencing Center for Infectious Disease"/>
            <person name="Wu L."/>
            <person name="Ma J."/>
        </authorList>
    </citation>
    <scope>NUCLEOTIDE SEQUENCE [LARGE SCALE GENOMIC DNA]</scope>
    <source>
        <strain evidence="3">JCM 4738</strain>
    </source>
</reference>
<sequence length="123" mass="12472">MTSTEDISENIGLEDGSTVRFLLSGAPAAAAAPGGALGPVVPVGRRADAVAAFATDALRSTLKPLGALVREVHSSMTSVPVPPTEVTVTFGIQLTQDLQLGIVNGNNQAHLTVTATWTPPAGD</sequence>
<gene>
    <name evidence="2" type="ORF">GCM10010347_42250</name>
</gene>
<proteinExistence type="predicted"/>
<evidence type="ECO:0000259" key="1">
    <source>
        <dbReference type="Pfam" id="PF19493"/>
    </source>
</evidence>
<feature type="domain" description="Trypsin-co-occurring" evidence="1">
    <location>
        <begin position="13"/>
        <end position="118"/>
    </location>
</feature>
<evidence type="ECO:0000313" key="3">
    <source>
        <dbReference type="Proteomes" id="UP000642673"/>
    </source>
</evidence>
<dbReference type="NCBIfam" id="NF041216">
    <property type="entry name" value="CU044_2847_fam"/>
    <property type="match status" value="1"/>
</dbReference>
<evidence type="ECO:0000313" key="2">
    <source>
        <dbReference type="EMBL" id="GHB67702.1"/>
    </source>
</evidence>
<keyword evidence="3" id="KW-1185">Reference proteome</keyword>